<dbReference type="EMBL" id="CAUYUJ010015092">
    <property type="protein sequence ID" value="CAK0849791.1"/>
    <property type="molecule type" value="Genomic_DNA"/>
</dbReference>
<protein>
    <submittedName>
        <fullName evidence="1">Uncharacterized protein</fullName>
    </submittedName>
</protein>
<accession>A0ABN9TUC6</accession>
<feature type="non-terminal residue" evidence="1">
    <location>
        <position position="1"/>
    </location>
</feature>
<gene>
    <name evidence="1" type="ORF">PCOR1329_LOCUS42387</name>
</gene>
<comment type="caution">
    <text evidence="1">The sequence shown here is derived from an EMBL/GenBank/DDBJ whole genome shotgun (WGS) entry which is preliminary data.</text>
</comment>
<proteinExistence type="predicted"/>
<name>A0ABN9TUC6_9DINO</name>
<sequence>GGIALWFANNRTFEQRARDKTPRPLEHNLITAASVDKSDAHIDRRKGVASSREKKVARVKNDVEITAEHEAEMAKQ</sequence>
<organism evidence="1 2">
    <name type="scientific">Prorocentrum cordatum</name>
    <dbReference type="NCBI Taxonomy" id="2364126"/>
    <lineage>
        <taxon>Eukaryota</taxon>
        <taxon>Sar</taxon>
        <taxon>Alveolata</taxon>
        <taxon>Dinophyceae</taxon>
        <taxon>Prorocentrales</taxon>
        <taxon>Prorocentraceae</taxon>
        <taxon>Prorocentrum</taxon>
    </lineage>
</organism>
<dbReference type="Proteomes" id="UP001189429">
    <property type="component" value="Unassembled WGS sequence"/>
</dbReference>
<evidence type="ECO:0000313" key="1">
    <source>
        <dbReference type="EMBL" id="CAK0849791.1"/>
    </source>
</evidence>
<feature type="non-terminal residue" evidence="1">
    <location>
        <position position="76"/>
    </location>
</feature>
<evidence type="ECO:0000313" key="2">
    <source>
        <dbReference type="Proteomes" id="UP001189429"/>
    </source>
</evidence>
<keyword evidence="2" id="KW-1185">Reference proteome</keyword>
<reference evidence="1" key="1">
    <citation type="submission" date="2023-10" db="EMBL/GenBank/DDBJ databases">
        <authorList>
            <person name="Chen Y."/>
            <person name="Shah S."/>
            <person name="Dougan E. K."/>
            <person name="Thang M."/>
            <person name="Chan C."/>
        </authorList>
    </citation>
    <scope>NUCLEOTIDE SEQUENCE [LARGE SCALE GENOMIC DNA]</scope>
</reference>